<accession>A0AAV4NVM9</accession>
<organism evidence="2 3">
    <name type="scientific">Caerostris extrusa</name>
    <name type="common">Bark spider</name>
    <name type="synonym">Caerostris bankana</name>
    <dbReference type="NCBI Taxonomy" id="172846"/>
    <lineage>
        <taxon>Eukaryota</taxon>
        <taxon>Metazoa</taxon>
        <taxon>Ecdysozoa</taxon>
        <taxon>Arthropoda</taxon>
        <taxon>Chelicerata</taxon>
        <taxon>Arachnida</taxon>
        <taxon>Araneae</taxon>
        <taxon>Araneomorphae</taxon>
        <taxon>Entelegynae</taxon>
        <taxon>Araneoidea</taxon>
        <taxon>Araneidae</taxon>
        <taxon>Caerostris</taxon>
    </lineage>
</organism>
<evidence type="ECO:0000256" key="1">
    <source>
        <dbReference type="SAM" id="Coils"/>
    </source>
</evidence>
<feature type="coiled-coil region" evidence="1">
    <location>
        <begin position="40"/>
        <end position="91"/>
    </location>
</feature>
<dbReference type="EMBL" id="BPLR01003799">
    <property type="protein sequence ID" value="GIX88783.1"/>
    <property type="molecule type" value="Genomic_DNA"/>
</dbReference>
<name>A0AAV4NVM9_CAEEX</name>
<dbReference type="Proteomes" id="UP001054945">
    <property type="component" value="Unassembled WGS sequence"/>
</dbReference>
<comment type="caution">
    <text evidence="2">The sequence shown here is derived from an EMBL/GenBank/DDBJ whole genome shotgun (WGS) entry which is preliminary data.</text>
</comment>
<proteinExistence type="predicted"/>
<keyword evidence="3" id="KW-1185">Reference proteome</keyword>
<dbReference type="AlphaFoldDB" id="A0AAV4NVM9"/>
<evidence type="ECO:0000313" key="2">
    <source>
        <dbReference type="EMBL" id="GIX88783.1"/>
    </source>
</evidence>
<keyword evidence="1" id="KW-0175">Coiled coil</keyword>
<sequence>MNLEKDLQSQEIANVKKEIFELQQHLIEVESMNSKLKRIQSSLEVDNHDLSEKVQSLESDKKNYNLKFESLENDKLELKEEVKRLVSFENKSKLEIKEALSYQLNQETFSNVDAKKPTEKAEQHFEFDTEELGSGIEFGFLSGGNVDELYENSNVESSNKIVSSHLENHPVTESFVVNENLEICEKQELFKLNQTELVCLFEKLKLEKII</sequence>
<evidence type="ECO:0000313" key="3">
    <source>
        <dbReference type="Proteomes" id="UP001054945"/>
    </source>
</evidence>
<gene>
    <name evidence="2" type="ORF">CEXT_480151</name>
</gene>
<reference evidence="2 3" key="1">
    <citation type="submission" date="2021-06" db="EMBL/GenBank/DDBJ databases">
        <title>Caerostris extrusa draft genome.</title>
        <authorList>
            <person name="Kono N."/>
            <person name="Arakawa K."/>
        </authorList>
    </citation>
    <scope>NUCLEOTIDE SEQUENCE [LARGE SCALE GENOMIC DNA]</scope>
</reference>
<protein>
    <submittedName>
        <fullName evidence="2">Uncharacterized protein</fullName>
    </submittedName>
</protein>